<dbReference type="STRING" id="551987.SAMN05192549_11092"/>
<proteinExistence type="inferred from homology"/>
<dbReference type="SUPFAM" id="SSF53850">
    <property type="entry name" value="Periplasmic binding protein-like II"/>
    <property type="match status" value="1"/>
</dbReference>
<evidence type="ECO:0000313" key="2">
    <source>
        <dbReference type="EMBL" id="SHN39909.1"/>
    </source>
</evidence>
<accession>A0A1M7R4E7</accession>
<evidence type="ECO:0000313" key="3">
    <source>
        <dbReference type="Proteomes" id="UP000184339"/>
    </source>
</evidence>
<dbReference type="GO" id="GO:0043565">
    <property type="term" value="F:sequence-specific DNA binding"/>
    <property type="evidence" value="ECO:0007669"/>
    <property type="project" value="TreeGrafter"/>
</dbReference>
<gene>
    <name evidence="2" type="ORF">SAMN05192549_11092</name>
</gene>
<dbReference type="EMBL" id="FRCX01000010">
    <property type="protein sequence ID" value="SHN39909.1"/>
    <property type="molecule type" value="Genomic_DNA"/>
</dbReference>
<dbReference type="InterPro" id="IPR058163">
    <property type="entry name" value="LysR-type_TF_proteobact-type"/>
</dbReference>
<dbReference type="Gene3D" id="3.40.190.10">
    <property type="entry name" value="Periplasmic binding protein-like II"/>
    <property type="match status" value="2"/>
</dbReference>
<dbReference type="PANTHER" id="PTHR30537:SF5">
    <property type="entry name" value="HTH-TYPE TRANSCRIPTIONAL ACTIVATOR TTDR-RELATED"/>
    <property type="match status" value="1"/>
</dbReference>
<protein>
    <submittedName>
        <fullName evidence="2">LysR substrate binding domain-containing protein</fullName>
    </submittedName>
</protein>
<sequence length="144" mass="15635">MRRSSLALPELEIQFSDHMVDLVREGVDLAICLGPLLDSATEVAKPRGVQQAMLCASPAYLAQHGSLQALANLSRHSFQLHHVTPGETARATWRGCWGGSEILVFVGRKDLARTRQHHHLQPPAMPIHGLAQAVEMALGHAQAA</sequence>
<reference evidence="3" key="1">
    <citation type="submission" date="2016-11" db="EMBL/GenBank/DDBJ databases">
        <authorList>
            <person name="Varghese N."/>
            <person name="Submissions S."/>
        </authorList>
    </citation>
    <scope>NUCLEOTIDE SEQUENCE [LARGE SCALE GENOMIC DNA]</scope>
    <source>
        <strain evidence="3">Sac-22</strain>
    </source>
</reference>
<dbReference type="PANTHER" id="PTHR30537">
    <property type="entry name" value="HTH-TYPE TRANSCRIPTIONAL REGULATOR"/>
    <property type="match status" value="1"/>
</dbReference>
<dbReference type="Proteomes" id="UP000184339">
    <property type="component" value="Unassembled WGS sequence"/>
</dbReference>
<dbReference type="GO" id="GO:0003700">
    <property type="term" value="F:DNA-binding transcription factor activity"/>
    <property type="evidence" value="ECO:0007669"/>
    <property type="project" value="TreeGrafter"/>
</dbReference>
<keyword evidence="3" id="KW-1185">Reference proteome</keyword>
<organism evidence="2 3">
    <name type="scientific">Duganella sacchari</name>
    <dbReference type="NCBI Taxonomy" id="551987"/>
    <lineage>
        <taxon>Bacteria</taxon>
        <taxon>Pseudomonadati</taxon>
        <taxon>Pseudomonadota</taxon>
        <taxon>Betaproteobacteria</taxon>
        <taxon>Burkholderiales</taxon>
        <taxon>Oxalobacteraceae</taxon>
        <taxon>Telluria group</taxon>
        <taxon>Duganella</taxon>
    </lineage>
</organism>
<dbReference type="GO" id="GO:0006351">
    <property type="term" value="P:DNA-templated transcription"/>
    <property type="evidence" value="ECO:0007669"/>
    <property type="project" value="TreeGrafter"/>
</dbReference>
<comment type="similarity">
    <text evidence="1">Belongs to the LysR transcriptional regulatory family.</text>
</comment>
<name>A0A1M7R4E7_9BURK</name>
<evidence type="ECO:0000256" key="1">
    <source>
        <dbReference type="ARBA" id="ARBA00009437"/>
    </source>
</evidence>
<dbReference type="AlphaFoldDB" id="A0A1M7R4E7"/>